<reference evidence="1" key="1">
    <citation type="submission" date="2021-04" db="EMBL/GenBank/DDBJ databases">
        <authorList>
            <person name="Pira H."/>
            <person name="Risdian C."/>
            <person name="Wink J."/>
        </authorList>
    </citation>
    <scope>NUCLEOTIDE SEQUENCE</scope>
    <source>
        <strain evidence="1">WH158</strain>
    </source>
</reference>
<dbReference type="AlphaFoldDB" id="A0A9X1F5T7"/>
<name>A0A9X1F5T7_9SPHN</name>
<dbReference type="EMBL" id="JAGSPC010000001">
    <property type="protein sequence ID" value="MBV7259355.1"/>
    <property type="molecule type" value="Genomic_DNA"/>
</dbReference>
<evidence type="ECO:0000313" key="1">
    <source>
        <dbReference type="EMBL" id="MBV7259355.1"/>
    </source>
</evidence>
<evidence type="ECO:0008006" key="3">
    <source>
        <dbReference type="Google" id="ProtNLM"/>
    </source>
</evidence>
<proteinExistence type="predicted"/>
<organism evidence="1 2">
    <name type="scientific">Erythrobacter crassostreae</name>
    <dbReference type="NCBI Taxonomy" id="2828328"/>
    <lineage>
        <taxon>Bacteria</taxon>
        <taxon>Pseudomonadati</taxon>
        <taxon>Pseudomonadota</taxon>
        <taxon>Alphaproteobacteria</taxon>
        <taxon>Sphingomonadales</taxon>
        <taxon>Erythrobacteraceae</taxon>
        <taxon>Erythrobacter/Porphyrobacter group</taxon>
        <taxon>Erythrobacter</taxon>
    </lineage>
</organism>
<dbReference type="RefSeq" id="WP_218404588.1">
    <property type="nucleotide sequence ID" value="NZ_JAGSPC010000001.1"/>
</dbReference>
<sequence>MPNTDGGQDKHEYTPDFVALTKDGCLSIIDAKASRFANDEKWTKREPFIRAAYQRDFGAEFLVWNEFDLRAEPRLSNARKLYRHRFQPADLSAELSVRKAIESHGTSTIGRLCEEIAGNGHHALPDVFGAIMRLALTGELLLDCQTHYGRETAVRFRGDAA</sequence>
<comment type="caution">
    <text evidence="1">The sequence shown here is derived from an EMBL/GenBank/DDBJ whole genome shotgun (WGS) entry which is preliminary data.</text>
</comment>
<keyword evidence="2" id="KW-1185">Reference proteome</keyword>
<evidence type="ECO:0000313" key="2">
    <source>
        <dbReference type="Proteomes" id="UP001138681"/>
    </source>
</evidence>
<protein>
    <recommendedName>
        <fullName evidence="3">TnsA endonuclease N-terminal domain-containing protein</fullName>
    </recommendedName>
</protein>
<gene>
    <name evidence="1" type="ORF">KCG46_07190</name>
</gene>
<accession>A0A9X1F5T7</accession>
<dbReference type="Proteomes" id="UP001138681">
    <property type="component" value="Unassembled WGS sequence"/>
</dbReference>